<dbReference type="Pfam" id="PF10706">
    <property type="entry name" value="Aminoglyc_resit"/>
    <property type="match status" value="1"/>
</dbReference>
<organism evidence="1 2">
    <name type="scientific">Devosia oryziradicis</name>
    <dbReference type="NCBI Taxonomy" id="2801335"/>
    <lineage>
        <taxon>Bacteria</taxon>
        <taxon>Pseudomonadati</taxon>
        <taxon>Pseudomonadota</taxon>
        <taxon>Alphaproteobacteria</taxon>
        <taxon>Hyphomicrobiales</taxon>
        <taxon>Devosiaceae</taxon>
        <taxon>Devosia</taxon>
    </lineage>
</organism>
<dbReference type="InterPro" id="IPR019646">
    <property type="entry name" value="Aminoglyc_AdlTrfase"/>
</dbReference>
<accession>A0ABX7BZ81</accession>
<evidence type="ECO:0008006" key="3">
    <source>
        <dbReference type="Google" id="ProtNLM"/>
    </source>
</evidence>
<gene>
    <name evidence="1" type="ORF">JI749_12085</name>
</gene>
<dbReference type="EMBL" id="CP068047">
    <property type="protein sequence ID" value="QQR35111.1"/>
    <property type="molecule type" value="Genomic_DNA"/>
</dbReference>
<dbReference type="RefSeq" id="WP_201654087.1">
    <property type="nucleotide sequence ID" value="NZ_CP068047.1"/>
</dbReference>
<sequence>MAGRWRETSPTELSGWLAEAPVPWAFAGGWALDLWAGTVSRTHSDIEIACLRADLPALASALPGFEIAAAQNKVLSPWQPDAPPEPPFSLWLRRQGETLWDFEVVAEAHDKEYWHFRRDERVALPLELAFVTSGDGWPVIAPEIQLLYKCKEPRDKDIADLGRFWPLLAPSARSWLRDAVALAHPEANAMLQALDRMMAH</sequence>
<name>A0ABX7BZ81_9HYPH</name>
<reference evidence="1 2" key="1">
    <citation type="submission" date="2021-01" db="EMBL/GenBank/DDBJ databases">
        <title>Genome seq and assembly of Devosia sp. G19.</title>
        <authorList>
            <person name="Chhetri G."/>
        </authorList>
    </citation>
    <scope>NUCLEOTIDE SEQUENCE [LARGE SCALE GENOMIC DNA]</scope>
    <source>
        <strain evidence="1 2">G19</strain>
    </source>
</reference>
<keyword evidence="2" id="KW-1185">Reference proteome</keyword>
<dbReference type="Proteomes" id="UP000595460">
    <property type="component" value="Chromosome"/>
</dbReference>
<dbReference type="Gene3D" id="3.30.460.40">
    <property type="match status" value="1"/>
</dbReference>
<evidence type="ECO:0000313" key="2">
    <source>
        <dbReference type="Proteomes" id="UP000595460"/>
    </source>
</evidence>
<protein>
    <recommendedName>
        <fullName evidence="3">Amino acid transporter</fullName>
    </recommendedName>
</protein>
<proteinExistence type="predicted"/>
<evidence type="ECO:0000313" key="1">
    <source>
        <dbReference type="EMBL" id="QQR35111.1"/>
    </source>
</evidence>